<evidence type="ECO:0000313" key="2">
    <source>
        <dbReference type="EMBL" id="SPO04878.1"/>
    </source>
</evidence>
<dbReference type="EMBL" id="ONZQ02000011">
    <property type="protein sequence ID" value="SPO04878.1"/>
    <property type="molecule type" value="Genomic_DNA"/>
</dbReference>
<evidence type="ECO:0000256" key="1">
    <source>
        <dbReference type="SAM" id="MobiDB-lite"/>
    </source>
</evidence>
<protein>
    <submittedName>
        <fullName evidence="2">Uncharacterized protein</fullName>
    </submittedName>
</protein>
<comment type="caution">
    <text evidence="2">The sequence shown here is derived from an EMBL/GenBank/DDBJ whole genome shotgun (WGS) entry which is preliminary data.</text>
</comment>
<dbReference type="PANTHER" id="PTHR21310">
    <property type="entry name" value="AMINOGLYCOSIDE PHOSPHOTRANSFERASE-RELATED-RELATED"/>
    <property type="match status" value="1"/>
</dbReference>
<organism evidence="2 3">
    <name type="scientific">Cephalotrichum gorgonifer</name>
    <dbReference type="NCBI Taxonomy" id="2041049"/>
    <lineage>
        <taxon>Eukaryota</taxon>
        <taxon>Fungi</taxon>
        <taxon>Dikarya</taxon>
        <taxon>Ascomycota</taxon>
        <taxon>Pezizomycotina</taxon>
        <taxon>Sordariomycetes</taxon>
        <taxon>Hypocreomycetidae</taxon>
        <taxon>Microascales</taxon>
        <taxon>Microascaceae</taxon>
        <taxon>Cephalotrichum</taxon>
    </lineage>
</organism>
<dbReference type="Proteomes" id="UP001187682">
    <property type="component" value="Unassembled WGS sequence"/>
</dbReference>
<dbReference type="AlphaFoldDB" id="A0AAE8N3S0"/>
<accession>A0AAE8N3S0</accession>
<sequence>MPPPSRTTECETSPHRELPSFSNPVRGDRAWIKLVLWSLGIKISEDAIGHTGPTAFESVCALTSSCCSSIYRVTLNHELTETSFKRLPYTSKVRIKGAKTLLFKSMAVDDVFDRPNWVENEVAAMHMSREALRRTSPLLERLIPDVYAWHSKADEEYGRGWIIMEDKIGDLLSKHWDGLEPMRRSHVMNYLALVNAWTQTASLPLGGKLYGGLSIDIQGEIVVGGTMAGMVAKGGPWDSYGDLWKDRLEYVRQLVSGILSSNLEGWLAHSGVQTNHRALVNPQLIFLNNILFDPNSKMITGLLNFDRCSILPPIHQFLPSPQDPQRQHDLRELADNLGLYLDCPFTSDIDVIKVWESALERQRQLGPRFNRRQGRVVPSTAMETMVRLEEELAPLVLAIPLIGEMRVTNLEAEHRRAEKSLLERLRGLKLGRWAEDEGDQTLLQ</sequence>
<reference evidence="2" key="1">
    <citation type="submission" date="2018-03" db="EMBL/GenBank/DDBJ databases">
        <authorList>
            <person name="Guldener U."/>
        </authorList>
    </citation>
    <scope>NUCLEOTIDE SEQUENCE</scope>
</reference>
<feature type="compositionally biased region" description="Basic and acidic residues" evidence="1">
    <location>
        <begin position="8"/>
        <end position="18"/>
    </location>
</feature>
<dbReference type="PANTHER" id="PTHR21310:SF15">
    <property type="entry name" value="AMINOGLYCOSIDE PHOSPHOTRANSFERASE DOMAIN-CONTAINING PROTEIN"/>
    <property type="match status" value="1"/>
</dbReference>
<keyword evidence="3" id="KW-1185">Reference proteome</keyword>
<feature type="region of interest" description="Disordered" evidence="1">
    <location>
        <begin position="1"/>
        <end position="21"/>
    </location>
</feature>
<proteinExistence type="predicted"/>
<dbReference type="InterPro" id="IPR051678">
    <property type="entry name" value="AGP_Transferase"/>
</dbReference>
<name>A0AAE8N3S0_9PEZI</name>
<gene>
    <name evidence="2" type="ORF">DNG_07563</name>
</gene>
<evidence type="ECO:0000313" key="3">
    <source>
        <dbReference type="Proteomes" id="UP001187682"/>
    </source>
</evidence>